<organism evidence="7 8">
    <name type="scientific">Nepenthes gracilis</name>
    <name type="common">Slender pitcher plant</name>
    <dbReference type="NCBI Taxonomy" id="150966"/>
    <lineage>
        <taxon>Eukaryota</taxon>
        <taxon>Viridiplantae</taxon>
        <taxon>Streptophyta</taxon>
        <taxon>Embryophyta</taxon>
        <taxon>Tracheophyta</taxon>
        <taxon>Spermatophyta</taxon>
        <taxon>Magnoliopsida</taxon>
        <taxon>eudicotyledons</taxon>
        <taxon>Gunneridae</taxon>
        <taxon>Pentapetalae</taxon>
        <taxon>Caryophyllales</taxon>
        <taxon>Nepenthaceae</taxon>
        <taxon>Nepenthes</taxon>
    </lineage>
</organism>
<name>A0AAD3TLS7_NEPGR</name>
<dbReference type="Proteomes" id="UP001279734">
    <property type="component" value="Unassembled WGS sequence"/>
</dbReference>
<sequence length="311" mass="34686">METTHMLLNLASVPLTLVVLFFMMPPYFVWKFLCFVSCSAFCEDLVGKVVIITGASSGIGEHIAYEYARRGARLALAARRENRLQEVADKAMKLGSPDVVVIFADVSKVDHCQRIVDETVNHFGRGVVSINPLEVISDITDIKPIMEINFWGCVYTTKFAIPHLKKSKGKIIAIASSAHWMHTPGMSLYNATKAAMVGFLETLRIELGSSVKITIVAPGFVESEMTQGKCLSNGSKLIVDKEPINFLARTKIPICKVGCSAKAIVDSASRGDRYLTEPPWLKAFYLLKLFNPDLSYWVQRRVFVEQYKKII</sequence>
<gene>
    <name evidence="7" type="ORF">Nepgr_033339</name>
</gene>
<evidence type="ECO:0000256" key="4">
    <source>
        <dbReference type="ARBA" id="ARBA00022968"/>
    </source>
</evidence>
<dbReference type="PRINTS" id="PR00081">
    <property type="entry name" value="GDHRDH"/>
</dbReference>
<comment type="subcellular location">
    <subcellularLocation>
        <location evidence="1">Membrane</location>
        <topology evidence="1">Single-pass type II membrane protein</topology>
    </subcellularLocation>
</comment>
<dbReference type="PANTHER" id="PTHR43391">
    <property type="entry name" value="RETINOL DEHYDROGENASE-RELATED"/>
    <property type="match status" value="1"/>
</dbReference>
<dbReference type="GO" id="GO:0016491">
    <property type="term" value="F:oxidoreductase activity"/>
    <property type="evidence" value="ECO:0007669"/>
    <property type="project" value="UniProtKB-KW"/>
</dbReference>
<dbReference type="InterPro" id="IPR020904">
    <property type="entry name" value="Sc_DH/Rdtase_CS"/>
</dbReference>
<dbReference type="AlphaFoldDB" id="A0AAD3TLS7"/>
<comment type="caution">
    <text evidence="7">The sequence shown here is derived from an EMBL/GenBank/DDBJ whole genome shotgun (WGS) entry which is preliminary data.</text>
</comment>
<dbReference type="InterPro" id="IPR002347">
    <property type="entry name" value="SDR_fam"/>
</dbReference>
<comment type="similarity">
    <text evidence="2">Belongs to the short-chain dehydrogenases/reductases (SDR) family.</text>
</comment>
<evidence type="ECO:0000313" key="7">
    <source>
        <dbReference type="EMBL" id="GMH31496.1"/>
    </source>
</evidence>
<dbReference type="Pfam" id="PF00106">
    <property type="entry name" value="adh_short"/>
    <property type="match status" value="1"/>
</dbReference>
<keyword evidence="8" id="KW-1185">Reference proteome</keyword>
<feature type="transmembrane region" description="Helical" evidence="6">
    <location>
        <begin position="7"/>
        <end position="30"/>
    </location>
</feature>
<evidence type="ECO:0000256" key="6">
    <source>
        <dbReference type="SAM" id="Phobius"/>
    </source>
</evidence>
<dbReference type="Gene3D" id="3.40.50.720">
    <property type="entry name" value="NAD(P)-binding Rossmann-like Domain"/>
    <property type="match status" value="1"/>
</dbReference>
<evidence type="ECO:0000256" key="3">
    <source>
        <dbReference type="ARBA" id="ARBA00022857"/>
    </source>
</evidence>
<dbReference type="EMBL" id="BSYO01000040">
    <property type="protein sequence ID" value="GMH31496.1"/>
    <property type="molecule type" value="Genomic_DNA"/>
</dbReference>
<keyword evidence="6" id="KW-1133">Transmembrane helix</keyword>
<proteinExistence type="inferred from homology"/>
<keyword evidence="5" id="KW-0560">Oxidoreductase</keyword>
<dbReference type="PROSITE" id="PS00061">
    <property type="entry name" value="ADH_SHORT"/>
    <property type="match status" value="1"/>
</dbReference>
<keyword evidence="4" id="KW-0735">Signal-anchor</keyword>
<keyword evidence="6" id="KW-0472">Membrane</keyword>
<dbReference type="GO" id="GO:0005829">
    <property type="term" value="C:cytosol"/>
    <property type="evidence" value="ECO:0007669"/>
    <property type="project" value="TreeGrafter"/>
</dbReference>
<reference evidence="7" key="1">
    <citation type="submission" date="2023-05" db="EMBL/GenBank/DDBJ databases">
        <title>Nepenthes gracilis genome sequencing.</title>
        <authorList>
            <person name="Fukushima K."/>
        </authorList>
    </citation>
    <scope>NUCLEOTIDE SEQUENCE</scope>
    <source>
        <strain evidence="7">SING2019-196</strain>
    </source>
</reference>
<keyword evidence="3" id="KW-0521">NADP</keyword>
<dbReference type="InterPro" id="IPR036291">
    <property type="entry name" value="NAD(P)-bd_dom_sf"/>
</dbReference>
<dbReference type="GO" id="GO:0016020">
    <property type="term" value="C:membrane"/>
    <property type="evidence" value="ECO:0007669"/>
    <property type="project" value="UniProtKB-SubCell"/>
</dbReference>
<keyword evidence="6" id="KW-0812">Transmembrane</keyword>
<dbReference type="SUPFAM" id="SSF51735">
    <property type="entry name" value="NAD(P)-binding Rossmann-fold domains"/>
    <property type="match status" value="1"/>
</dbReference>
<evidence type="ECO:0000256" key="5">
    <source>
        <dbReference type="ARBA" id="ARBA00023002"/>
    </source>
</evidence>
<evidence type="ECO:0008006" key="9">
    <source>
        <dbReference type="Google" id="ProtNLM"/>
    </source>
</evidence>
<accession>A0AAD3TLS7</accession>
<dbReference type="PANTHER" id="PTHR43391:SF89">
    <property type="entry name" value="11-BETA-HYDROXYSTEROID DEHYDROGENASE 1A-RELATED"/>
    <property type="match status" value="1"/>
</dbReference>
<evidence type="ECO:0000313" key="8">
    <source>
        <dbReference type="Proteomes" id="UP001279734"/>
    </source>
</evidence>
<evidence type="ECO:0000256" key="2">
    <source>
        <dbReference type="ARBA" id="ARBA00006484"/>
    </source>
</evidence>
<evidence type="ECO:0000256" key="1">
    <source>
        <dbReference type="ARBA" id="ARBA00004606"/>
    </source>
</evidence>
<protein>
    <recommendedName>
        <fullName evidence="9">11-beta-hydroxysteroid dehydrogenase-like 4A</fullName>
    </recommendedName>
</protein>